<comment type="caution">
    <text evidence="1">The sequence shown here is derived from an EMBL/GenBank/DDBJ whole genome shotgun (WGS) entry which is preliminary data.</text>
</comment>
<dbReference type="EMBL" id="CM023488">
    <property type="protein sequence ID" value="KAH6924583.1"/>
    <property type="molecule type" value="Genomic_DNA"/>
</dbReference>
<name>A0ACB7RPL8_HYAAI</name>
<evidence type="ECO:0000313" key="1">
    <source>
        <dbReference type="EMBL" id="KAH6924583.1"/>
    </source>
</evidence>
<gene>
    <name evidence="1" type="ORF">HPB50_019621</name>
</gene>
<dbReference type="Proteomes" id="UP000821845">
    <property type="component" value="Chromosome 8"/>
</dbReference>
<reference evidence="1" key="1">
    <citation type="submission" date="2020-05" db="EMBL/GenBank/DDBJ databases">
        <title>Large-scale comparative analyses of tick genomes elucidate their genetic diversity and vector capacities.</title>
        <authorList>
            <person name="Jia N."/>
            <person name="Wang J."/>
            <person name="Shi W."/>
            <person name="Du L."/>
            <person name="Sun Y."/>
            <person name="Zhan W."/>
            <person name="Jiang J."/>
            <person name="Wang Q."/>
            <person name="Zhang B."/>
            <person name="Ji P."/>
            <person name="Sakyi L.B."/>
            <person name="Cui X."/>
            <person name="Yuan T."/>
            <person name="Jiang B."/>
            <person name="Yang W."/>
            <person name="Lam T.T.-Y."/>
            <person name="Chang Q."/>
            <person name="Ding S."/>
            <person name="Wang X."/>
            <person name="Zhu J."/>
            <person name="Ruan X."/>
            <person name="Zhao L."/>
            <person name="Wei J."/>
            <person name="Que T."/>
            <person name="Du C."/>
            <person name="Cheng J."/>
            <person name="Dai P."/>
            <person name="Han X."/>
            <person name="Huang E."/>
            <person name="Gao Y."/>
            <person name="Liu J."/>
            <person name="Shao H."/>
            <person name="Ye R."/>
            <person name="Li L."/>
            <person name="Wei W."/>
            <person name="Wang X."/>
            <person name="Wang C."/>
            <person name="Yang T."/>
            <person name="Huo Q."/>
            <person name="Li W."/>
            <person name="Guo W."/>
            <person name="Chen H."/>
            <person name="Zhou L."/>
            <person name="Ni X."/>
            <person name="Tian J."/>
            <person name="Zhou Y."/>
            <person name="Sheng Y."/>
            <person name="Liu T."/>
            <person name="Pan Y."/>
            <person name="Xia L."/>
            <person name="Li J."/>
            <person name="Zhao F."/>
            <person name="Cao W."/>
        </authorList>
    </citation>
    <scope>NUCLEOTIDE SEQUENCE</scope>
    <source>
        <strain evidence="1">Hyas-2018</strain>
    </source>
</reference>
<proteinExistence type="predicted"/>
<organism evidence="1 2">
    <name type="scientific">Hyalomma asiaticum</name>
    <name type="common">Tick</name>
    <dbReference type="NCBI Taxonomy" id="266040"/>
    <lineage>
        <taxon>Eukaryota</taxon>
        <taxon>Metazoa</taxon>
        <taxon>Ecdysozoa</taxon>
        <taxon>Arthropoda</taxon>
        <taxon>Chelicerata</taxon>
        <taxon>Arachnida</taxon>
        <taxon>Acari</taxon>
        <taxon>Parasitiformes</taxon>
        <taxon>Ixodida</taxon>
        <taxon>Ixodoidea</taxon>
        <taxon>Ixodidae</taxon>
        <taxon>Hyalomminae</taxon>
        <taxon>Hyalomma</taxon>
    </lineage>
</organism>
<sequence>MGSVYEDQLESHKNVTSTWDVSEDGDISCGTGAVSRDSERNFDEFSEASSGFESMGNKRPTETGSGSFGRISKIQEEVTAPFDDHGGCRAAFDREVDTAECVSLAVDACGVDMDVYDADDLPTMRRRSRVDAEWICPRMVERSVG</sequence>
<keyword evidence="2" id="KW-1185">Reference proteome</keyword>
<accession>A0ACB7RPL8</accession>
<protein>
    <submittedName>
        <fullName evidence="1">Uncharacterized protein</fullName>
    </submittedName>
</protein>
<evidence type="ECO:0000313" key="2">
    <source>
        <dbReference type="Proteomes" id="UP000821845"/>
    </source>
</evidence>